<evidence type="ECO:0000313" key="2">
    <source>
        <dbReference type="Proteomes" id="UP001596241"/>
    </source>
</evidence>
<dbReference type="RefSeq" id="WP_345079167.1">
    <property type="nucleotide sequence ID" value="NZ_BAAAWG010000004.1"/>
</dbReference>
<dbReference type="Proteomes" id="UP001596241">
    <property type="component" value="Unassembled WGS sequence"/>
</dbReference>
<sequence length="121" mass="13548">MASRPGALWGSRSTFFGWECAIRDLIFVEAARMQFDALTERRKADAGKALLTIAQEANRGGVWRSGGDHRLTVTYEVHPAAIVVTEVSTAQSTASGPRQPYQGMEMRHEGRRWIHLNPHEE</sequence>
<name>A0ABW1FFJ9_9ACTN</name>
<accession>A0ABW1FFJ9</accession>
<comment type="caution">
    <text evidence="1">The sequence shown here is derived from an EMBL/GenBank/DDBJ whole genome shotgun (WGS) entry which is preliminary data.</text>
</comment>
<keyword evidence="2" id="KW-1185">Reference proteome</keyword>
<reference evidence="2" key="1">
    <citation type="journal article" date="2019" name="Int. J. Syst. Evol. Microbiol.">
        <title>The Global Catalogue of Microorganisms (GCM) 10K type strain sequencing project: providing services to taxonomists for standard genome sequencing and annotation.</title>
        <authorList>
            <consortium name="The Broad Institute Genomics Platform"/>
            <consortium name="The Broad Institute Genome Sequencing Center for Infectious Disease"/>
            <person name="Wu L."/>
            <person name="Ma J."/>
        </authorList>
    </citation>
    <scope>NUCLEOTIDE SEQUENCE [LARGE SCALE GENOMIC DNA]</scope>
    <source>
        <strain evidence="2">CGMCC 1.15809</strain>
    </source>
</reference>
<organism evidence="1 2">
    <name type="scientific">Streptomyces ramulosus</name>
    <dbReference type="NCBI Taxonomy" id="47762"/>
    <lineage>
        <taxon>Bacteria</taxon>
        <taxon>Bacillati</taxon>
        <taxon>Actinomycetota</taxon>
        <taxon>Actinomycetes</taxon>
        <taxon>Kitasatosporales</taxon>
        <taxon>Streptomycetaceae</taxon>
        <taxon>Streptomyces</taxon>
    </lineage>
</organism>
<evidence type="ECO:0000313" key="1">
    <source>
        <dbReference type="EMBL" id="MFC5893272.1"/>
    </source>
</evidence>
<dbReference type="EMBL" id="JBHSPW010000004">
    <property type="protein sequence ID" value="MFC5893272.1"/>
    <property type="molecule type" value="Genomic_DNA"/>
</dbReference>
<gene>
    <name evidence="1" type="ORF">ACFP3M_10655</name>
</gene>
<protein>
    <submittedName>
        <fullName evidence="1">Uncharacterized protein</fullName>
    </submittedName>
</protein>
<proteinExistence type="predicted"/>